<evidence type="ECO:0000259" key="2">
    <source>
        <dbReference type="Pfam" id="PF07699"/>
    </source>
</evidence>
<dbReference type="EMBL" id="CAUYUJ010021778">
    <property type="protein sequence ID" value="CAK0906973.1"/>
    <property type="molecule type" value="Genomic_DNA"/>
</dbReference>
<dbReference type="SUPFAM" id="SSF57184">
    <property type="entry name" value="Growth factor receptor domain"/>
    <property type="match status" value="1"/>
</dbReference>
<keyword evidence="4" id="KW-1185">Reference proteome</keyword>
<feature type="domain" description="Tyrosine-protein kinase ephrin type A/B receptor-like" evidence="2">
    <location>
        <begin position="10"/>
        <end position="44"/>
    </location>
</feature>
<name>A0ABN9Y6E0_9DINO</name>
<organism evidence="3 4">
    <name type="scientific">Prorocentrum cordatum</name>
    <dbReference type="NCBI Taxonomy" id="2364126"/>
    <lineage>
        <taxon>Eukaryota</taxon>
        <taxon>Sar</taxon>
        <taxon>Alveolata</taxon>
        <taxon>Dinophyceae</taxon>
        <taxon>Prorocentrales</taxon>
        <taxon>Prorocentraceae</taxon>
        <taxon>Prorocentrum</taxon>
    </lineage>
</organism>
<comment type="caution">
    <text evidence="3">The sequence shown here is derived from an EMBL/GenBank/DDBJ whole genome shotgun (WGS) entry which is preliminary data.</text>
</comment>
<dbReference type="SMART" id="SM01411">
    <property type="entry name" value="Ephrin_rec_like"/>
    <property type="match status" value="1"/>
</dbReference>
<feature type="region of interest" description="Disordered" evidence="1">
    <location>
        <begin position="160"/>
        <end position="214"/>
    </location>
</feature>
<protein>
    <recommendedName>
        <fullName evidence="2">Tyrosine-protein kinase ephrin type A/B receptor-like domain-containing protein</fullName>
    </recommendedName>
</protein>
<accession>A0ABN9Y6E0</accession>
<reference evidence="3" key="1">
    <citation type="submission" date="2023-10" db="EMBL/GenBank/DDBJ databases">
        <authorList>
            <person name="Chen Y."/>
            <person name="Shah S."/>
            <person name="Dougan E. K."/>
            <person name="Thang M."/>
            <person name="Chan C."/>
        </authorList>
    </citation>
    <scope>NUCLEOTIDE SEQUENCE [LARGE SCALE GENOMIC DNA]</scope>
</reference>
<gene>
    <name evidence="3" type="ORF">PCOR1329_LOCUS82124</name>
</gene>
<evidence type="ECO:0000313" key="3">
    <source>
        <dbReference type="EMBL" id="CAK0906973.1"/>
    </source>
</evidence>
<dbReference type="Gene3D" id="2.10.50.10">
    <property type="entry name" value="Tumor Necrosis Factor Receptor, subunit A, domain 2"/>
    <property type="match status" value="1"/>
</dbReference>
<sequence>MPCLAGSVTSVQGMEECELCAVGTYQSETGQDTCDECPTDQITSEWAIVAGAYKWVPVRGAQNASSCGCNQGFREVDGECVECGDSSITGLVCGGKDDVMVAAGFYAADDSFSVFKCHGAAGKCVGGEAGSTCAAGRRGTACAFCWEALRRTHRSQYLLGHGRDSHGATMRRPLRQPRPTTACASTRQFPSGSRIPPKGLGKSLANLTLPRHVA</sequence>
<evidence type="ECO:0000256" key="1">
    <source>
        <dbReference type="SAM" id="MobiDB-lite"/>
    </source>
</evidence>
<proteinExistence type="predicted"/>
<evidence type="ECO:0000313" key="4">
    <source>
        <dbReference type="Proteomes" id="UP001189429"/>
    </source>
</evidence>
<dbReference type="InterPro" id="IPR009030">
    <property type="entry name" value="Growth_fac_rcpt_cys_sf"/>
</dbReference>
<dbReference type="Pfam" id="PF07699">
    <property type="entry name" value="Ephrin_rec_like"/>
    <property type="match status" value="1"/>
</dbReference>
<feature type="compositionally biased region" description="Polar residues" evidence="1">
    <location>
        <begin position="178"/>
        <end position="191"/>
    </location>
</feature>
<dbReference type="Proteomes" id="UP001189429">
    <property type="component" value="Unassembled WGS sequence"/>
</dbReference>
<dbReference type="InterPro" id="IPR011641">
    <property type="entry name" value="Tyr-kin_ephrin_A/B_rcpt-like"/>
</dbReference>